<organism evidence="2 3">
    <name type="scientific">Prunus dulcis</name>
    <name type="common">Almond</name>
    <name type="synonym">Amygdalus dulcis</name>
    <dbReference type="NCBI Taxonomy" id="3755"/>
    <lineage>
        <taxon>Eukaryota</taxon>
        <taxon>Viridiplantae</taxon>
        <taxon>Streptophyta</taxon>
        <taxon>Embryophyta</taxon>
        <taxon>Tracheophyta</taxon>
        <taxon>Spermatophyta</taxon>
        <taxon>Magnoliopsida</taxon>
        <taxon>eudicotyledons</taxon>
        <taxon>Gunneridae</taxon>
        <taxon>Pentapetalae</taxon>
        <taxon>rosids</taxon>
        <taxon>fabids</taxon>
        <taxon>Rosales</taxon>
        <taxon>Rosaceae</taxon>
        <taxon>Amygdaloideae</taxon>
        <taxon>Amygdaleae</taxon>
        <taxon>Prunus</taxon>
    </lineage>
</organism>
<name>A0AAD4UZ96_PRUDU</name>
<dbReference type="EMBL" id="JAJFAZ020000008">
    <property type="protein sequence ID" value="KAI5315569.1"/>
    <property type="molecule type" value="Genomic_DNA"/>
</dbReference>
<protein>
    <submittedName>
        <fullName evidence="2">Uncharacterized protein</fullName>
    </submittedName>
</protein>
<evidence type="ECO:0000313" key="3">
    <source>
        <dbReference type="Proteomes" id="UP001054821"/>
    </source>
</evidence>
<reference evidence="2 3" key="1">
    <citation type="journal article" date="2022" name="G3 (Bethesda)">
        <title>Whole-genome sequence and methylome profiling of the almond [Prunus dulcis (Mill.) D.A. Webb] cultivar 'Nonpareil'.</title>
        <authorList>
            <person name="D'Amico-Willman K.M."/>
            <person name="Ouma W.Z."/>
            <person name="Meulia T."/>
            <person name="Sideli G.M."/>
            <person name="Gradziel T.M."/>
            <person name="Fresnedo-Ramirez J."/>
        </authorList>
    </citation>
    <scope>NUCLEOTIDE SEQUENCE [LARGE SCALE GENOMIC DNA]</scope>
    <source>
        <strain evidence="2">Clone GOH B32 T37-40</strain>
    </source>
</reference>
<evidence type="ECO:0000313" key="2">
    <source>
        <dbReference type="EMBL" id="KAI5315569.1"/>
    </source>
</evidence>
<keyword evidence="3" id="KW-1185">Reference proteome</keyword>
<dbReference type="Proteomes" id="UP001054821">
    <property type="component" value="Chromosome 8"/>
</dbReference>
<feature type="compositionally biased region" description="Low complexity" evidence="1">
    <location>
        <begin position="76"/>
        <end position="102"/>
    </location>
</feature>
<evidence type="ECO:0000256" key="1">
    <source>
        <dbReference type="SAM" id="MobiDB-lite"/>
    </source>
</evidence>
<feature type="region of interest" description="Disordered" evidence="1">
    <location>
        <begin position="60"/>
        <end position="102"/>
    </location>
</feature>
<comment type="caution">
    <text evidence="2">The sequence shown here is derived from an EMBL/GenBank/DDBJ whole genome shotgun (WGS) entry which is preliminary data.</text>
</comment>
<proteinExistence type="predicted"/>
<dbReference type="AlphaFoldDB" id="A0AAD4UZ96"/>
<gene>
    <name evidence="2" type="ORF">L3X38_044745</name>
</gene>
<accession>A0AAD4UZ96</accession>
<feature type="compositionally biased region" description="Polar residues" evidence="1">
    <location>
        <begin position="61"/>
        <end position="74"/>
    </location>
</feature>
<sequence length="102" mass="10914">MSVTSPTRADYPIKGLQQHPVKDALGFDNSKYLKFPYPSSKSGEVHRFLVTVLGMRRSKVQLPNSDDGTASGDTRSIGGQTSQFGSTGFTGPTTSISQSDNS</sequence>